<sequence>MQQLERMPRQMPGGVPWASALDLEHVVEKTKFIPSADFDNLIDGMHEMQVSLDNTLRNYLMKKAAAHEAARESMNEAAQAAREAADLIRGANPDAMPVPEMEEAGPTEVIEDVAPAEPGEALGPVEAEELSEELGIEVPPDATLEDLPALNDMAELNHEGVDLEREREMLYSSNINDELSKVSCAPPVELMLWLQAPASKMRRHEPLNRFLIDIH</sequence>
<gene>
    <name evidence="1" type="ORF">SCF082_LOCUS21756</name>
</gene>
<dbReference type="Proteomes" id="UP001642464">
    <property type="component" value="Unassembled WGS sequence"/>
</dbReference>
<accession>A0ABP0LDY1</accession>
<dbReference type="EMBL" id="CAXAMM010015524">
    <property type="protein sequence ID" value="CAK9036487.1"/>
    <property type="molecule type" value="Genomic_DNA"/>
</dbReference>
<comment type="caution">
    <text evidence="1">The sequence shown here is derived from an EMBL/GenBank/DDBJ whole genome shotgun (WGS) entry which is preliminary data.</text>
</comment>
<organism evidence="1 2">
    <name type="scientific">Durusdinium trenchii</name>
    <dbReference type="NCBI Taxonomy" id="1381693"/>
    <lineage>
        <taxon>Eukaryota</taxon>
        <taxon>Sar</taxon>
        <taxon>Alveolata</taxon>
        <taxon>Dinophyceae</taxon>
        <taxon>Suessiales</taxon>
        <taxon>Symbiodiniaceae</taxon>
        <taxon>Durusdinium</taxon>
    </lineage>
</organism>
<name>A0ABP0LDY1_9DINO</name>
<evidence type="ECO:0000313" key="1">
    <source>
        <dbReference type="EMBL" id="CAK9036487.1"/>
    </source>
</evidence>
<keyword evidence="2" id="KW-1185">Reference proteome</keyword>
<evidence type="ECO:0000313" key="2">
    <source>
        <dbReference type="Proteomes" id="UP001642464"/>
    </source>
</evidence>
<reference evidence="1 2" key="1">
    <citation type="submission" date="2024-02" db="EMBL/GenBank/DDBJ databases">
        <authorList>
            <person name="Chen Y."/>
            <person name="Shah S."/>
            <person name="Dougan E. K."/>
            <person name="Thang M."/>
            <person name="Chan C."/>
        </authorList>
    </citation>
    <scope>NUCLEOTIDE SEQUENCE [LARGE SCALE GENOMIC DNA]</scope>
</reference>
<proteinExistence type="predicted"/>
<protein>
    <submittedName>
        <fullName evidence="1">Uncharacterized protein</fullName>
    </submittedName>
</protein>